<evidence type="ECO:0000313" key="1">
    <source>
        <dbReference type="EMBL" id="KRK73986.1"/>
    </source>
</evidence>
<dbReference type="InterPro" id="IPR008313">
    <property type="entry name" value="GH125"/>
</dbReference>
<dbReference type="SUPFAM" id="SSF48208">
    <property type="entry name" value="Six-hairpin glycosidases"/>
    <property type="match status" value="1"/>
</dbReference>
<dbReference type="STRING" id="1291734.FD02_GL001820"/>
<dbReference type="PIRSF" id="PIRSF028846">
    <property type="entry name" value="UCP028846"/>
    <property type="match status" value="1"/>
</dbReference>
<evidence type="ECO:0008006" key="3">
    <source>
        <dbReference type="Google" id="ProtNLM"/>
    </source>
</evidence>
<proteinExistence type="predicted"/>
<dbReference type="AlphaFoldDB" id="A0A0R1K1F3"/>
<keyword evidence="2" id="KW-1185">Reference proteome</keyword>
<dbReference type="EMBL" id="AZDJ01000003">
    <property type="protein sequence ID" value="KRK73986.1"/>
    <property type="molecule type" value="Genomic_DNA"/>
</dbReference>
<evidence type="ECO:0000313" key="2">
    <source>
        <dbReference type="Proteomes" id="UP000051804"/>
    </source>
</evidence>
<accession>A0A0R1K1F3</accession>
<reference evidence="1 2" key="1">
    <citation type="journal article" date="2015" name="Genome Announc.">
        <title>Expanding the biotechnology potential of lactobacilli through comparative genomics of 213 strains and associated genera.</title>
        <authorList>
            <person name="Sun Z."/>
            <person name="Harris H.M."/>
            <person name="McCann A."/>
            <person name="Guo C."/>
            <person name="Argimon S."/>
            <person name="Zhang W."/>
            <person name="Yang X."/>
            <person name="Jeffery I.B."/>
            <person name="Cooney J.C."/>
            <person name="Kagawa T.F."/>
            <person name="Liu W."/>
            <person name="Song Y."/>
            <person name="Salvetti E."/>
            <person name="Wrobel A."/>
            <person name="Rasinkangas P."/>
            <person name="Parkhill J."/>
            <person name="Rea M.C."/>
            <person name="O'Sullivan O."/>
            <person name="Ritari J."/>
            <person name="Douillard F.P."/>
            <person name="Paul Ross R."/>
            <person name="Yang R."/>
            <person name="Briner A.E."/>
            <person name="Felis G.E."/>
            <person name="de Vos W.M."/>
            <person name="Barrangou R."/>
            <person name="Klaenhammer T.R."/>
            <person name="Caufield P.W."/>
            <person name="Cui Y."/>
            <person name="Zhang H."/>
            <person name="O'Toole P.W."/>
        </authorList>
    </citation>
    <scope>NUCLEOTIDE SEQUENCE [LARGE SCALE GENOMIC DNA]</scope>
    <source>
        <strain evidence="1 2">JCM 17158</strain>
    </source>
</reference>
<name>A0A0R1K1F3_9LACO</name>
<dbReference type="RefSeq" id="WP_056950201.1">
    <property type="nucleotide sequence ID" value="NZ_AZDJ01000003.1"/>
</dbReference>
<dbReference type="InterPro" id="IPR012341">
    <property type="entry name" value="6hp_glycosidase-like_sf"/>
</dbReference>
<comment type="caution">
    <text evidence="1">The sequence shown here is derived from an EMBL/GenBank/DDBJ whole genome shotgun (WGS) entry which is preliminary data.</text>
</comment>
<gene>
    <name evidence="1" type="ORF">FD02_GL001820</name>
</gene>
<dbReference type="PANTHER" id="PTHR31047">
    <property type="entry name" value="MEIOTICALLY UP-REGULATED GENE 157 PROTEIN"/>
    <property type="match status" value="1"/>
</dbReference>
<sequence>MSGFMTQGATKFISQVQALCGPEHREWGEIFAATYADTLQNALVADGAERIFVLTGDIPAMWQRDSTAQMRPYLVPAQTDPELADVIEKVINRQMFNMALDPYANAFNQAANGAGWQTDDTEMGPWIWERKYELDSLCYPAQLAYLFWKNTGRTSHFNAQFEKAIAAMVKVIRQEQDHAHSPYHFHRGEERPEDTLIEGVGRPVVQTGLSWNGFRPSDDACVYGYLIPSNLFAVEVLRHLAEIYETVLHKPAEAHEFVALADEIATAVRQYGMTKNAAGEAIYAYEVDGGSNQLLMDDANVPNLLSLPYLGAVAADDPTYQATRRTILSPENPYYYAGSFGAGLGSPHTPAHCIWPIALAVQGLTQSDRTEKARLLDLLANTTAGTQRMHESFNVEDPSQFTREWFSWANMMFCELVMDYFDLRVIQ</sequence>
<dbReference type="Gene3D" id="1.50.10.10">
    <property type="match status" value="1"/>
</dbReference>
<organism evidence="1 2">
    <name type="scientific">Lacticaseibacillus nasuensis JCM 17158</name>
    <dbReference type="NCBI Taxonomy" id="1291734"/>
    <lineage>
        <taxon>Bacteria</taxon>
        <taxon>Bacillati</taxon>
        <taxon>Bacillota</taxon>
        <taxon>Bacilli</taxon>
        <taxon>Lactobacillales</taxon>
        <taxon>Lactobacillaceae</taxon>
        <taxon>Lacticaseibacillus</taxon>
    </lineage>
</organism>
<dbReference type="GO" id="GO:0005975">
    <property type="term" value="P:carbohydrate metabolic process"/>
    <property type="evidence" value="ECO:0007669"/>
    <property type="project" value="InterPro"/>
</dbReference>
<dbReference type="Proteomes" id="UP000051804">
    <property type="component" value="Unassembled WGS sequence"/>
</dbReference>
<dbReference type="InterPro" id="IPR008928">
    <property type="entry name" value="6-hairpin_glycosidase_sf"/>
</dbReference>
<dbReference type="PANTHER" id="PTHR31047:SF0">
    <property type="entry name" value="MEIOTICALLY UP-REGULATED GENE 157 PROTEIN"/>
    <property type="match status" value="1"/>
</dbReference>
<dbReference type="Pfam" id="PF06824">
    <property type="entry name" value="Glyco_hydro_125"/>
    <property type="match status" value="1"/>
</dbReference>
<dbReference type="PATRIC" id="fig|1291734.4.peg.1869"/>
<dbReference type="SMART" id="SM01149">
    <property type="entry name" value="DUF1237"/>
    <property type="match status" value="1"/>
</dbReference>
<protein>
    <recommendedName>
        <fullName evidence="3">Metal-independent alpha-mannosidase</fullName>
    </recommendedName>
</protein>